<dbReference type="GO" id="GO:0016747">
    <property type="term" value="F:acyltransferase activity, transferring groups other than amino-acyl groups"/>
    <property type="evidence" value="ECO:0007669"/>
    <property type="project" value="InterPro"/>
</dbReference>
<dbReference type="InterPro" id="IPR050832">
    <property type="entry name" value="Bact_Acetyltransf"/>
</dbReference>
<accession>A0A5J6N2Y2</accession>
<dbReference type="InterPro" id="IPR016181">
    <property type="entry name" value="Acyl_CoA_acyltransferase"/>
</dbReference>
<dbReference type="EMBL" id="CP042582">
    <property type="protein sequence ID" value="QEX23345.1"/>
    <property type="molecule type" value="Genomic_DNA"/>
</dbReference>
<gene>
    <name evidence="4" type="ORF">FRZ61_32830</name>
</gene>
<keyword evidence="5" id="KW-1185">Reference proteome</keyword>
<proteinExistence type="predicted"/>
<evidence type="ECO:0000256" key="2">
    <source>
        <dbReference type="ARBA" id="ARBA00023315"/>
    </source>
</evidence>
<dbReference type="KEGG" id="hadh:FRZ61_32830"/>
<dbReference type="InterPro" id="IPR000182">
    <property type="entry name" value="GNAT_dom"/>
</dbReference>
<organism evidence="4 5">
    <name type="scientific">Hypericibacter adhaerens</name>
    <dbReference type="NCBI Taxonomy" id="2602016"/>
    <lineage>
        <taxon>Bacteria</taxon>
        <taxon>Pseudomonadati</taxon>
        <taxon>Pseudomonadota</taxon>
        <taxon>Alphaproteobacteria</taxon>
        <taxon>Rhodospirillales</taxon>
        <taxon>Dongiaceae</taxon>
        <taxon>Hypericibacter</taxon>
    </lineage>
</organism>
<evidence type="ECO:0000256" key="1">
    <source>
        <dbReference type="ARBA" id="ARBA00022679"/>
    </source>
</evidence>
<evidence type="ECO:0000313" key="4">
    <source>
        <dbReference type="EMBL" id="QEX23345.1"/>
    </source>
</evidence>
<dbReference type="CDD" id="cd04301">
    <property type="entry name" value="NAT_SF"/>
    <property type="match status" value="1"/>
</dbReference>
<feature type="domain" description="N-acetyltransferase" evidence="3">
    <location>
        <begin position="11"/>
        <end position="211"/>
    </location>
</feature>
<reference evidence="4 5" key="1">
    <citation type="submission" date="2019-08" db="EMBL/GenBank/DDBJ databases">
        <title>Hyperibacter terrae gen. nov., sp. nov. and Hyperibacter viscosus sp. nov., two new members in the family Rhodospirillaceae isolated from the rhizosphere of Hypericum perforatum.</title>
        <authorList>
            <person name="Noviana Z."/>
        </authorList>
    </citation>
    <scope>NUCLEOTIDE SEQUENCE [LARGE SCALE GENOMIC DNA]</scope>
    <source>
        <strain evidence="4 5">R5959</strain>
    </source>
</reference>
<keyword evidence="2" id="KW-0012">Acyltransferase</keyword>
<dbReference type="SUPFAM" id="SSF55729">
    <property type="entry name" value="Acyl-CoA N-acyltransferases (Nat)"/>
    <property type="match status" value="1"/>
</dbReference>
<dbReference type="OrthoDB" id="9799154at2"/>
<dbReference type="Gene3D" id="3.40.630.30">
    <property type="match status" value="1"/>
</dbReference>
<dbReference type="RefSeq" id="WP_151118736.1">
    <property type="nucleotide sequence ID" value="NZ_CP042582.1"/>
</dbReference>
<name>A0A5J6N2Y2_9PROT</name>
<dbReference type="Pfam" id="PF00583">
    <property type="entry name" value="Acetyltransf_1"/>
    <property type="match status" value="1"/>
</dbReference>
<sequence length="223" mass="24175">MIAAKKKPPAIALREADFLDADSIAAIHAAGWHRCYAGFLPASAIEARDEHWRREAWRRKLARERRGQYTFVVEVADRVVGFASGGPVRPHEGPIEGAPNAPQAPGVFAPQAFGITAPPRGSGPAVSAAEIYSVYMAPDWQRRGWGRRLVKALAARLAADGAGRLLLWCFEDNPNRSFFARIGGEIIASGQVLMADCRPRETAYGWADIRGLIEACGRGANGE</sequence>
<dbReference type="PANTHER" id="PTHR43877">
    <property type="entry name" value="AMINOALKYLPHOSPHONATE N-ACETYLTRANSFERASE-RELATED-RELATED"/>
    <property type="match status" value="1"/>
</dbReference>
<evidence type="ECO:0000313" key="5">
    <source>
        <dbReference type="Proteomes" id="UP000325797"/>
    </source>
</evidence>
<keyword evidence="1 4" id="KW-0808">Transferase</keyword>
<dbReference type="PROSITE" id="PS51186">
    <property type="entry name" value="GNAT"/>
    <property type="match status" value="1"/>
</dbReference>
<dbReference type="Proteomes" id="UP000325797">
    <property type="component" value="Chromosome"/>
</dbReference>
<dbReference type="AlphaFoldDB" id="A0A5J6N2Y2"/>
<evidence type="ECO:0000259" key="3">
    <source>
        <dbReference type="PROSITE" id="PS51186"/>
    </source>
</evidence>
<protein>
    <submittedName>
        <fullName evidence="4">N-acetyltransferase</fullName>
    </submittedName>
</protein>